<dbReference type="AlphaFoldDB" id="A0A8I6SUU6"/>
<evidence type="ECO:0000313" key="18">
    <source>
        <dbReference type="EnsemblMetazoa" id="XP_024085834.1"/>
    </source>
</evidence>
<keyword evidence="19" id="KW-1185">Reference proteome</keyword>
<keyword evidence="5" id="KW-0678">Repressor</keyword>
<feature type="region of interest" description="Disordered" evidence="16">
    <location>
        <begin position="567"/>
        <end position="599"/>
    </location>
</feature>
<dbReference type="InterPro" id="IPR039977">
    <property type="entry name" value="Suv4-20/Set9"/>
</dbReference>
<keyword evidence="10" id="KW-0805">Transcription regulation</keyword>
<dbReference type="InterPro" id="IPR001214">
    <property type="entry name" value="SET_dom"/>
</dbReference>
<dbReference type="EnsemblMetazoa" id="XM_024230066.1">
    <property type="protein sequence ID" value="XP_024085834.1"/>
    <property type="gene ID" value="LOC106669134"/>
</dbReference>
<dbReference type="RefSeq" id="XP_024085834.1">
    <property type="nucleotide sequence ID" value="XM_024230066.1"/>
</dbReference>
<dbReference type="EnsemblMetazoa" id="XM_024230064.1">
    <property type="protein sequence ID" value="XP_024085832.1"/>
    <property type="gene ID" value="LOC106669134"/>
</dbReference>
<dbReference type="GO" id="GO:0140941">
    <property type="term" value="F:histone H4K20me methyltransferase activity"/>
    <property type="evidence" value="ECO:0007669"/>
    <property type="project" value="UniProtKB-EC"/>
</dbReference>
<evidence type="ECO:0000256" key="8">
    <source>
        <dbReference type="ARBA" id="ARBA00022691"/>
    </source>
</evidence>
<evidence type="ECO:0000256" key="11">
    <source>
        <dbReference type="ARBA" id="ARBA00023163"/>
    </source>
</evidence>
<dbReference type="GO" id="GO:0032259">
    <property type="term" value="P:methylation"/>
    <property type="evidence" value="ECO:0007669"/>
    <property type="project" value="UniProtKB-KW"/>
</dbReference>
<dbReference type="GO" id="GO:0005634">
    <property type="term" value="C:nucleus"/>
    <property type="evidence" value="ECO:0007669"/>
    <property type="project" value="UniProtKB-SubCell"/>
</dbReference>
<evidence type="ECO:0000256" key="16">
    <source>
        <dbReference type="SAM" id="MobiDB-lite"/>
    </source>
</evidence>
<evidence type="ECO:0000256" key="5">
    <source>
        <dbReference type="ARBA" id="ARBA00022491"/>
    </source>
</evidence>
<feature type="domain" description="SET" evidence="17">
    <location>
        <begin position="119"/>
        <end position="230"/>
    </location>
</feature>
<protein>
    <recommendedName>
        <fullName evidence="15">Histone-lysine N-methyltransferase Suv4-20</fullName>
        <ecNumber evidence="3">2.1.1.362</ecNumber>
    </recommendedName>
</protein>
<keyword evidence="7" id="KW-0808">Transferase</keyword>
<evidence type="ECO:0000256" key="1">
    <source>
        <dbReference type="ARBA" id="ARBA00004123"/>
    </source>
</evidence>
<dbReference type="SUPFAM" id="SSF82199">
    <property type="entry name" value="SET domain"/>
    <property type="match status" value="1"/>
</dbReference>
<evidence type="ECO:0000256" key="2">
    <source>
        <dbReference type="ARBA" id="ARBA00004286"/>
    </source>
</evidence>
<accession>A0A8I6SUU6</accession>
<evidence type="ECO:0000256" key="4">
    <source>
        <dbReference type="ARBA" id="ARBA00022454"/>
    </source>
</evidence>
<evidence type="ECO:0000256" key="3">
    <source>
        <dbReference type="ARBA" id="ARBA00012188"/>
    </source>
</evidence>
<evidence type="ECO:0000256" key="7">
    <source>
        <dbReference type="ARBA" id="ARBA00022679"/>
    </source>
</evidence>
<dbReference type="EC" id="2.1.1.362" evidence="3"/>
<reference evidence="18" key="1">
    <citation type="submission" date="2022-01" db="UniProtKB">
        <authorList>
            <consortium name="EnsemblMetazoa"/>
        </authorList>
    </citation>
    <scope>IDENTIFICATION</scope>
</reference>
<sequence>MVVDSGQVHKALTAGMSPRELSENDDIATSVVLDPYLGFVTHKMNIRFRPIKTNRDEIKNIIEEFKKHQNYSATYKKLVNGDWMPRTSHIRSKLQQQRLEQHIYRYLRVFDKDSGFIIEPCYRYSMEGQKGAKISATKKWLKNEKISCLVGCIAELTEEEEAQLLRPGKNDFSVMFSCRKNCAQLWLGPAAFINHDCRANCKFVATGRDTACVKVLRDIEIGEEITCFYGEDFFGDGNDYCECETCERRGTGAFAKGKPNSEDLTNSGYRLRETDNRINRTKIHKQNGIPPPKQESSPDVPEQIEPVKTQGIVTPLSIRELRQKGMTKYDAEMLIAQGCQFTDISETSKKLTESKISSALRGRSESVSKEAEVVMVRHSRNLRNKTKLLAEEVKKKENEDSTPFELTVTPTAESTVPASNVPSPELGVAPSTRMSLRNKRLSEPYFDESSNVSDKTSSCTNLNELIPNLRFEHLEKRDDSSEDSKKENFKQLASYIKYKQSEGESVNNVKHKSNSYIRTNLNGKVHKANIRRRKSNDKTSLIYTEQCGEKDIYEFSDESETPTLLRKSRISHRRTSEGSSCQVEDHKPESEQVTPEKSRGLKLTLRMKRSPVLDEIIESGTSWSEDSYEPQYEILRFTGVDDEIRNTHRKKKHKMKDKEHRRKKFKEDRYQPIHHTPLKRLRLIVGNETRTINLPATAQQEI</sequence>
<comment type="subcellular location">
    <subcellularLocation>
        <location evidence="2">Chromosome</location>
    </subcellularLocation>
    <subcellularLocation>
        <location evidence="1">Nucleus</location>
    </subcellularLocation>
</comment>
<keyword evidence="8" id="KW-0949">S-adenosyl-L-methionine</keyword>
<dbReference type="PROSITE" id="PS51570">
    <property type="entry name" value="SAM_MT43_SUVAR420_2"/>
    <property type="match status" value="1"/>
</dbReference>
<name>A0A8I6SUU6_CIMLE</name>
<dbReference type="PROSITE" id="PS50280">
    <property type="entry name" value="SET"/>
    <property type="match status" value="1"/>
</dbReference>
<evidence type="ECO:0000259" key="17">
    <source>
        <dbReference type="PROSITE" id="PS50280"/>
    </source>
</evidence>
<dbReference type="Proteomes" id="UP000494040">
    <property type="component" value="Unassembled WGS sequence"/>
</dbReference>
<organism evidence="18 19">
    <name type="scientific">Cimex lectularius</name>
    <name type="common">Bed bug</name>
    <name type="synonym">Acanthia lectularia</name>
    <dbReference type="NCBI Taxonomy" id="79782"/>
    <lineage>
        <taxon>Eukaryota</taxon>
        <taxon>Metazoa</taxon>
        <taxon>Ecdysozoa</taxon>
        <taxon>Arthropoda</taxon>
        <taxon>Hexapoda</taxon>
        <taxon>Insecta</taxon>
        <taxon>Pterygota</taxon>
        <taxon>Neoptera</taxon>
        <taxon>Paraneoptera</taxon>
        <taxon>Hemiptera</taxon>
        <taxon>Heteroptera</taxon>
        <taxon>Panheteroptera</taxon>
        <taxon>Cimicomorpha</taxon>
        <taxon>Cimicidae</taxon>
        <taxon>Cimex</taxon>
    </lineage>
</organism>
<evidence type="ECO:0000313" key="19">
    <source>
        <dbReference type="Proteomes" id="UP000494040"/>
    </source>
</evidence>
<dbReference type="InterPro" id="IPR044426">
    <property type="entry name" value="Suv4-20_SET"/>
</dbReference>
<evidence type="ECO:0000256" key="12">
    <source>
        <dbReference type="ARBA" id="ARBA00023242"/>
    </source>
</evidence>
<dbReference type="CTD" id="31015"/>
<evidence type="ECO:0000256" key="10">
    <source>
        <dbReference type="ARBA" id="ARBA00023015"/>
    </source>
</evidence>
<dbReference type="GeneID" id="106669134"/>
<dbReference type="InterPro" id="IPR025790">
    <property type="entry name" value="Suv4-20_animal"/>
</dbReference>
<evidence type="ECO:0000256" key="15">
    <source>
        <dbReference type="ARBA" id="ARBA00071597"/>
    </source>
</evidence>
<dbReference type="SMART" id="SM00317">
    <property type="entry name" value="SET"/>
    <property type="match status" value="1"/>
</dbReference>
<dbReference type="Gene3D" id="2.170.270.10">
    <property type="entry name" value="SET domain"/>
    <property type="match status" value="1"/>
</dbReference>
<dbReference type="CDD" id="cd19186">
    <property type="entry name" value="SET_Suv4-20"/>
    <property type="match status" value="1"/>
</dbReference>
<evidence type="ECO:0000256" key="14">
    <source>
        <dbReference type="ARBA" id="ARBA00052814"/>
    </source>
</evidence>
<evidence type="ECO:0000256" key="9">
    <source>
        <dbReference type="ARBA" id="ARBA00022853"/>
    </source>
</evidence>
<proteinExistence type="predicted"/>
<dbReference type="PANTHER" id="PTHR12977:SF4">
    <property type="entry name" value="HISTONE-LYSINE N-METHYLTRANSFERASE KMT5B"/>
    <property type="match status" value="1"/>
</dbReference>
<dbReference type="PANTHER" id="PTHR12977">
    <property type="entry name" value="SUPPRESSOR OF VARIEGATION 4-20-RELATED"/>
    <property type="match status" value="1"/>
</dbReference>
<dbReference type="Gene3D" id="1.10.10.1700">
    <property type="entry name" value="Histone-lysine N-methyltransferase"/>
    <property type="match status" value="1"/>
</dbReference>
<dbReference type="RefSeq" id="XP_024085832.1">
    <property type="nucleotide sequence ID" value="XM_024230064.1"/>
</dbReference>
<keyword evidence="6" id="KW-0489">Methyltransferase</keyword>
<comment type="catalytic activity">
    <reaction evidence="13">
        <text>N(6)-methyl-L-lysyl(20)-[histone H4] + S-adenosyl-L-methionine = N(6),N(6)-dimethyl-L-lysyl(20)-[histone H4] + S-adenosyl-L-homocysteine + H(+)</text>
        <dbReference type="Rhea" id="RHEA:60348"/>
        <dbReference type="Rhea" id="RHEA-COMP:15555"/>
        <dbReference type="Rhea" id="RHEA-COMP:15556"/>
        <dbReference type="ChEBI" id="CHEBI:15378"/>
        <dbReference type="ChEBI" id="CHEBI:57856"/>
        <dbReference type="ChEBI" id="CHEBI:59789"/>
        <dbReference type="ChEBI" id="CHEBI:61929"/>
        <dbReference type="ChEBI" id="CHEBI:61976"/>
        <dbReference type="EC" id="2.1.1.362"/>
    </reaction>
</comment>
<dbReference type="InterPro" id="IPR046341">
    <property type="entry name" value="SET_dom_sf"/>
</dbReference>
<keyword evidence="4" id="KW-0158">Chromosome</keyword>
<evidence type="ECO:0000256" key="13">
    <source>
        <dbReference type="ARBA" id="ARBA00051837"/>
    </source>
</evidence>
<feature type="compositionally biased region" description="Basic residues" evidence="16">
    <location>
        <begin position="647"/>
        <end position="664"/>
    </location>
</feature>
<feature type="region of interest" description="Disordered" evidence="16">
    <location>
        <begin position="281"/>
        <end position="301"/>
    </location>
</feature>
<keyword evidence="11" id="KW-0804">Transcription</keyword>
<evidence type="ECO:0000256" key="6">
    <source>
        <dbReference type="ARBA" id="ARBA00022603"/>
    </source>
</evidence>
<feature type="compositionally biased region" description="Basic and acidic residues" evidence="16">
    <location>
        <begin position="583"/>
        <end position="599"/>
    </location>
</feature>
<dbReference type="OrthoDB" id="6627536at2759"/>
<feature type="region of interest" description="Disordered" evidence="16">
    <location>
        <begin position="647"/>
        <end position="668"/>
    </location>
</feature>
<dbReference type="OMA" id="HTIDIPS"/>
<comment type="catalytic activity">
    <reaction evidence="14">
        <text>N(6),N(6)-dimethyl-L-lysyl(20)-[histone H4] + S-adenosyl-L-methionine = N(6),N(6),N(6)-trimethyl-L-lysyl(20)-[histone H4] + S-adenosyl-L-homocysteine + H(+)</text>
        <dbReference type="Rhea" id="RHEA:61992"/>
        <dbReference type="Rhea" id="RHEA-COMP:15556"/>
        <dbReference type="Rhea" id="RHEA-COMP:15998"/>
        <dbReference type="ChEBI" id="CHEBI:15378"/>
        <dbReference type="ChEBI" id="CHEBI:57856"/>
        <dbReference type="ChEBI" id="CHEBI:59789"/>
        <dbReference type="ChEBI" id="CHEBI:61961"/>
        <dbReference type="ChEBI" id="CHEBI:61976"/>
    </reaction>
</comment>
<dbReference type="KEGG" id="clec:106669134"/>
<keyword evidence="9" id="KW-0156">Chromatin regulator</keyword>
<dbReference type="InterPro" id="IPR041938">
    <property type="entry name" value="Hist-Lys_N-MTase_N"/>
</dbReference>
<dbReference type="FunFam" id="2.170.270.10:FF:000006">
    <property type="entry name" value="Histone-lysine N-methyltransferase"/>
    <property type="match status" value="1"/>
</dbReference>
<dbReference type="GO" id="GO:0005694">
    <property type="term" value="C:chromosome"/>
    <property type="evidence" value="ECO:0007669"/>
    <property type="project" value="UniProtKB-SubCell"/>
</dbReference>
<dbReference type="Pfam" id="PF00856">
    <property type="entry name" value="SET"/>
    <property type="match status" value="1"/>
</dbReference>
<keyword evidence="12" id="KW-0539">Nucleus</keyword>
<dbReference type="FunFam" id="1.10.10.1700:FF:000001">
    <property type="entry name" value="Histone-lysine N-methyltransferase"/>
    <property type="match status" value="1"/>
</dbReference>